<dbReference type="AlphaFoldDB" id="A0ABD1XZ94"/>
<name>A0ABD1XZ94_9MARC</name>
<evidence type="ECO:0000313" key="2">
    <source>
        <dbReference type="Proteomes" id="UP001605036"/>
    </source>
</evidence>
<proteinExistence type="predicted"/>
<protein>
    <submittedName>
        <fullName evidence="1">Uncharacterized protein</fullName>
    </submittedName>
</protein>
<accession>A0ABD1XZ94</accession>
<dbReference type="EMBL" id="JBHFFA010000006">
    <property type="protein sequence ID" value="KAL2619823.1"/>
    <property type="molecule type" value="Genomic_DNA"/>
</dbReference>
<gene>
    <name evidence="1" type="ORF">R1flu_000028</name>
</gene>
<organism evidence="1 2">
    <name type="scientific">Riccia fluitans</name>
    <dbReference type="NCBI Taxonomy" id="41844"/>
    <lineage>
        <taxon>Eukaryota</taxon>
        <taxon>Viridiplantae</taxon>
        <taxon>Streptophyta</taxon>
        <taxon>Embryophyta</taxon>
        <taxon>Marchantiophyta</taxon>
        <taxon>Marchantiopsida</taxon>
        <taxon>Marchantiidae</taxon>
        <taxon>Marchantiales</taxon>
        <taxon>Ricciaceae</taxon>
        <taxon>Riccia</taxon>
    </lineage>
</organism>
<reference evidence="1 2" key="1">
    <citation type="submission" date="2024-09" db="EMBL/GenBank/DDBJ databases">
        <title>Chromosome-scale assembly of Riccia fluitans.</title>
        <authorList>
            <person name="Paukszto L."/>
            <person name="Sawicki J."/>
            <person name="Karawczyk K."/>
            <person name="Piernik-Szablinska J."/>
            <person name="Szczecinska M."/>
            <person name="Mazdziarz M."/>
        </authorList>
    </citation>
    <scope>NUCLEOTIDE SEQUENCE [LARGE SCALE GENOMIC DNA]</scope>
    <source>
        <strain evidence="1">Rf_01</strain>
        <tissue evidence="1">Aerial parts of the thallus</tissue>
    </source>
</reference>
<dbReference type="Proteomes" id="UP001605036">
    <property type="component" value="Unassembled WGS sequence"/>
</dbReference>
<keyword evidence="2" id="KW-1185">Reference proteome</keyword>
<comment type="caution">
    <text evidence="1">The sequence shown here is derived from an EMBL/GenBank/DDBJ whole genome shotgun (WGS) entry which is preliminary data.</text>
</comment>
<sequence>MPFGINFRGLAESCKFFEDVEVESRNFKIRSVGCGVLLETLFSRENKVTVEIQYLRSISEGQVEKLKELTAALNRTSENTEKQIAKIR</sequence>
<evidence type="ECO:0000313" key="1">
    <source>
        <dbReference type="EMBL" id="KAL2619823.1"/>
    </source>
</evidence>